<name>A0AAV6GB17_9TELE</name>
<evidence type="ECO:0000256" key="3">
    <source>
        <dbReference type="ARBA" id="ARBA00022737"/>
    </source>
</evidence>
<evidence type="ECO:0000313" key="11">
    <source>
        <dbReference type="EMBL" id="KAG5271066.1"/>
    </source>
</evidence>
<comment type="subcellular location">
    <subcellularLocation>
        <location evidence="1">Nucleus</location>
    </subcellularLocation>
</comment>
<dbReference type="PANTHER" id="PTHR24376">
    <property type="entry name" value="ZINC FINGER PROTEIN"/>
    <property type="match status" value="1"/>
</dbReference>
<feature type="compositionally biased region" description="Low complexity" evidence="9">
    <location>
        <begin position="522"/>
        <end position="543"/>
    </location>
</feature>
<feature type="region of interest" description="Disordered" evidence="9">
    <location>
        <begin position="507"/>
        <end position="560"/>
    </location>
</feature>
<dbReference type="PROSITE" id="PS00028">
    <property type="entry name" value="ZINC_FINGER_C2H2_1"/>
    <property type="match status" value="1"/>
</dbReference>
<sequence>MECGQTFSAADELKKHAGSHQRVLKCAECGMGFRSALMLMSHMGGHAGQRPCLCQKCGLGFPHQQGYDLHLKDCGVIPPPKVKKTKPAPKKTAKKSHTIAPKDTTPTPPQSKVKETNTVNVPQTHPPEPAMPAVPAMPGQPAEGAWQLRLDKTPPPNTPLVVFLPMSAPVPSNLTVSTAEPQTLVLTDQNSVAASLQPPQTQDSRANMVPNPVLEAAVLDKTAAPLAFPCEQQQLQKLPQPCLNTPVIKKEPEIPGYSEACISSCFGNICDVTSTVQVKKEERGPKSDEVWVSEEKWTTLKGEIKLKDEFKSSDLKTEIQLEDLRLPAVIKKSDAFGDDSGQHLERSNLLMSDVNISSSENLEQSHLLITDVRSESRVEDCFKSTGERTRQGETETSSQAPGHLDSPLDLRLTVNHSDRSPEAQSEENTIGKVNGETVAQGHSRHELEANKKVTEDSYFTSVEVDLRDEHRDEDEEEEGEPHECVTCGKIILEGDLIEHYMEHAMQGDQDLAKSPTLPPSPAGSLLSSTSSYSPSVSAFSSPNATPPASPPSKRLRSSVK</sequence>
<keyword evidence="5" id="KW-0862">Zinc</keyword>
<evidence type="ECO:0000256" key="1">
    <source>
        <dbReference type="ARBA" id="ARBA00004123"/>
    </source>
</evidence>
<evidence type="ECO:0000256" key="9">
    <source>
        <dbReference type="SAM" id="MobiDB-lite"/>
    </source>
</evidence>
<dbReference type="GO" id="GO:0008270">
    <property type="term" value="F:zinc ion binding"/>
    <property type="evidence" value="ECO:0007669"/>
    <property type="project" value="UniProtKB-KW"/>
</dbReference>
<feature type="domain" description="C2H2-type" evidence="10">
    <location>
        <begin position="24"/>
        <end position="51"/>
    </location>
</feature>
<evidence type="ECO:0000313" key="12">
    <source>
        <dbReference type="Proteomes" id="UP000823561"/>
    </source>
</evidence>
<keyword evidence="2" id="KW-0479">Metal-binding</keyword>
<dbReference type="PANTHER" id="PTHR24376:SF243">
    <property type="entry name" value="C2H2-TYPE DOMAIN-CONTAINING PROTEIN"/>
    <property type="match status" value="1"/>
</dbReference>
<protein>
    <recommendedName>
        <fullName evidence="10">C2H2-type domain-containing protein</fullName>
    </recommendedName>
</protein>
<proteinExistence type="predicted"/>
<keyword evidence="4 8" id="KW-0863">Zinc-finger</keyword>
<accession>A0AAV6GB17</accession>
<feature type="compositionally biased region" description="Basic and acidic residues" evidence="9">
    <location>
        <begin position="382"/>
        <end position="393"/>
    </location>
</feature>
<dbReference type="InterPro" id="IPR036236">
    <property type="entry name" value="Znf_C2H2_sf"/>
</dbReference>
<keyword evidence="3" id="KW-0677">Repeat</keyword>
<evidence type="ECO:0000256" key="2">
    <source>
        <dbReference type="ARBA" id="ARBA00022723"/>
    </source>
</evidence>
<dbReference type="Proteomes" id="UP000823561">
    <property type="component" value="Chromosome 13"/>
</dbReference>
<evidence type="ECO:0000256" key="4">
    <source>
        <dbReference type="ARBA" id="ARBA00022771"/>
    </source>
</evidence>
<comment type="caution">
    <text evidence="11">The sequence shown here is derived from an EMBL/GenBank/DDBJ whole genome shotgun (WGS) entry which is preliminary data.</text>
</comment>
<feature type="region of interest" description="Disordered" evidence="9">
    <location>
        <begin position="79"/>
        <end position="116"/>
    </location>
</feature>
<dbReference type="GO" id="GO:0001228">
    <property type="term" value="F:DNA-binding transcription activator activity, RNA polymerase II-specific"/>
    <property type="evidence" value="ECO:0007669"/>
    <property type="project" value="TreeGrafter"/>
</dbReference>
<evidence type="ECO:0000256" key="6">
    <source>
        <dbReference type="ARBA" id="ARBA00023125"/>
    </source>
</evidence>
<evidence type="ECO:0000256" key="5">
    <source>
        <dbReference type="ARBA" id="ARBA00022833"/>
    </source>
</evidence>
<dbReference type="GO" id="GO:0000978">
    <property type="term" value="F:RNA polymerase II cis-regulatory region sequence-specific DNA binding"/>
    <property type="evidence" value="ECO:0007669"/>
    <property type="project" value="TreeGrafter"/>
</dbReference>
<feature type="compositionally biased region" description="Basic residues" evidence="9">
    <location>
        <begin position="81"/>
        <end position="97"/>
    </location>
</feature>
<gene>
    <name evidence="11" type="ORF">AALO_G00175510</name>
</gene>
<keyword evidence="6" id="KW-0238">DNA-binding</keyword>
<dbReference type="Gene3D" id="3.30.160.60">
    <property type="entry name" value="Classic Zinc Finger"/>
    <property type="match status" value="1"/>
</dbReference>
<organism evidence="11 12">
    <name type="scientific">Alosa alosa</name>
    <name type="common">allis shad</name>
    <dbReference type="NCBI Taxonomy" id="278164"/>
    <lineage>
        <taxon>Eukaryota</taxon>
        <taxon>Metazoa</taxon>
        <taxon>Chordata</taxon>
        <taxon>Craniata</taxon>
        <taxon>Vertebrata</taxon>
        <taxon>Euteleostomi</taxon>
        <taxon>Actinopterygii</taxon>
        <taxon>Neopterygii</taxon>
        <taxon>Teleostei</taxon>
        <taxon>Clupei</taxon>
        <taxon>Clupeiformes</taxon>
        <taxon>Clupeoidei</taxon>
        <taxon>Clupeidae</taxon>
        <taxon>Alosa</taxon>
    </lineage>
</organism>
<dbReference type="EMBL" id="JADWDJ010000013">
    <property type="protein sequence ID" value="KAG5271066.1"/>
    <property type="molecule type" value="Genomic_DNA"/>
</dbReference>
<reference evidence="11" key="1">
    <citation type="submission" date="2020-10" db="EMBL/GenBank/DDBJ databases">
        <title>Chromosome-scale genome assembly of the Allis shad, Alosa alosa.</title>
        <authorList>
            <person name="Margot Z."/>
            <person name="Christophe K."/>
            <person name="Cabau C."/>
            <person name="Louis A."/>
            <person name="Berthelot C."/>
            <person name="Parey E."/>
            <person name="Roest Crollius H."/>
            <person name="Montfort J."/>
            <person name="Robinson-Rechavi M."/>
            <person name="Bucao C."/>
            <person name="Bouchez O."/>
            <person name="Gislard M."/>
            <person name="Lluch J."/>
            <person name="Milhes M."/>
            <person name="Lampietro C."/>
            <person name="Lopez Roques C."/>
            <person name="Donnadieu C."/>
            <person name="Braasch I."/>
            <person name="Desvignes T."/>
            <person name="Postlethwait J."/>
            <person name="Bobe J."/>
            <person name="Guiguen Y."/>
        </authorList>
    </citation>
    <scope>NUCLEOTIDE SEQUENCE</scope>
    <source>
        <strain evidence="11">M-15738</strain>
        <tissue evidence="11">Blood</tissue>
    </source>
</reference>
<dbReference type="SMART" id="SM00355">
    <property type="entry name" value="ZnF_C2H2"/>
    <property type="match status" value="4"/>
</dbReference>
<keyword evidence="7" id="KW-0539">Nucleus</keyword>
<evidence type="ECO:0000256" key="7">
    <source>
        <dbReference type="ARBA" id="ARBA00023242"/>
    </source>
</evidence>
<feature type="region of interest" description="Disordered" evidence="9">
    <location>
        <begin position="382"/>
        <end position="408"/>
    </location>
</feature>
<dbReference type="InterPro" id="IPR013087">
    <property type="entry name" value="Znf_C2H2_type"/>
</dbReference>
<keyword evidence="12" id="KW-1185">Reference proteome</keyword>
<dbReference type="SUPFAM" id="SSF57667">
    <property type="entry name" value="beta-beta-alpha zinc fingers"/>
    <property type="match status" value="1"/>
</dbReference>
<dbReference type="PROSITE" id="PS50157">
    <property type="entry name" value="ZINC_FINGER_C2H2_2"/>
    <property type="match status" value="1"/>
</dbReference>
<evidence type="ECO:0000259" key="10">
    <source>
        <dbReference type="PROSITE" id="PS50157"/>
    </source>
</evidence>
<evidence type="ECO:0000256" key="8">
    <source>
        <dbReference type="PROSITE-ProRule" id="PRU00042"/>
    </source>
</evidence>
<dbReference type="GO" id="GO:0005634">
    <property type="term" value="C:nucleus"/>
    <property type="evidence" value="ECO:0007669"/>
    <property type="project" value="UniProtKB-SubCell"/>
</dbReference>
<dbReference type="AlphaFoldDB" id="A0AAV6GB17"/>